<dbReference type="Gene3D" id="3.40.50.1000">
    <property type="entry name" value="HAD superfamily/HAD-like"/>
    <property type="match status" value="1"/>
</dbReference>
<dbReference type="Pfam" id="PF00689">
    <property type="entry name" value="Cation_ATPase_C"/>
    <property type="match status" value="1"/>
</dbReference>
<evidence type="ECO:0000313" key="10">
    <source>
        <dbReference type="EMBL" id="GJJ14014.1"/>
    </source>
</evidence>
<evidence type="ECO:0000256" key="8">
    <source>
        <dbReference type="SAM" id="Phobius"/>
    </source>
</evidence>
<evidence type="ECO:0000256" key="7">
    <source>
        <dbReference type="ARBA" id="ARBA00023136"/>
    </source>
</evidence>
<dbReference type="SFLD" id="SFLDG00002">
    <property type="entry name" value="C1.7:_P-type_atpase_like"/>
    <property type="match status" value="1"/>
</dbReference>
<dbReference type="GO" id="GO:0005524">
    <property type="term" value="F:ATP binding"/>
    <property type="evidence" value="ECO:0007669"/>
    <property type="project" value="UniProtKB-KW"/>
</dbReference>
<dbReference type="Pfam" id="PF00122">
    <property type="entry name" value="E1-E2_ATPase"/>
    <property type="match status" value="1"/>
</dbReference>
<dbReference type="Proteomes" id="UP001050691">
    <property type="component" value="Unassembled WGS sequence"/>
</dbReference>
<dbReference type="InterPro" id="IPR059000">
    <property type="entry name" value="ATPase_P-type_domA"/>
</dbReference>
<accession>A0AAV5ALK5</accession>
<protein>
    <recommendedName>
        <fullName evidence="9">Cation-transporting P-type ATPase N-terminal domain-containing protein</fullName>
    </recommendedName>
</protein>
<evidence type="ECO:0000256" key="1">
    <source>
        <dbReference type="ARBA" id="ARBA00004141"/>
    </source>
</evidence>
<dbReference type="Gene3D" id="1.20.1110.10">
    <property type="entry name" value="Calcium-transporting ATPase, transmembrane domain"/>
    <property type="match status" value="1"/>
</dbReference>
<dbReference type="GO" id="GO:0030001">
    <property type="term" value="P:metal ion transport"/>
    <property type="evidence" value="ECO:0007669"/>
    <property type="project" value="UniProtKB-ARBA"/>
</dbReference>
<gene>
    <name evidence="10" type="ORF">Clacol_008271</name>
</gene>
<keyword evidence="7 8" id="KW-0472">Membrane</keyword>
<dbReference type="AlphaFoldDB" id="A0AAV5ALK5"/>
<comment type="caution">
    <text evidence="10">The sequence shown here is derived from an EMBL/GenBank/DDBJ whole genome shotgun (WGS) entry which is preliminary data.</text>
</comment>
<dbReference type="SUPFAM" id="SSF81653">
    <property type="entry name" value="Calcium ATPase, transduction domain A"/>
    <property type="match status" value="1"/>
</dbReference>
<dbReference type="SFLD" id="SFLDF00027">
    <property type="entry name" value="p-type_atpase"/>
    <property type="match status" value="1"/>
</dbReference>
<dbReference type="Gene3D" id="3.40.1110.10">
    <property type="entry name" value="Calcium-transporting ATPase, cytoplasmic domain N"/>
    <property type="match status" value="1"/>
</dbReference>
<dbReference type="FunFam" id="3.40.50.1000:FF:000193">
    <property type="entry name" value="Plasma membrane calcium-transporting ATPase 2"/>
    <property type="match status" value="1"/>
</dbReference>
<dbReference type="InterPro" id="IPR006068">
    <property type="entry name" value="ATPase_P-typ_cation-transptr_C"/>
</dbReference>
<dbReference type="SMART" id="SM00831">
    <property type="entry name" value="Cation_ATPase_N"/>
    <property type="match status" value="1"/>
</dbReference>
<dbReference type="SUPFAM" id="SSF56784">
    <property type="entry name" value="HAD-like"/>
    <property type="match status" value="1"/>
</dbReference>
<dbReference type="EMBL" id="BPWL01000009">
    <property type="protein sequence ID" value="GJJ14014.1"/>
    <property type="molecule type" value="Genomic_DNA"/>
</dbReference>
<keyword evidence="11" id="KW-1185">Reference proteome</keyword>
<dbReference type="PANTHER" id="PTHR42861">
    <property type="entry name" value="CALCIUM-TRANSPORTING ATPASE"/>
    <property type="match status" value="1"/>
</dbReference>
<dbReference type="SFLD" id="SFLDS00003">
    <property type="entry name" value="Haloacid_Dehalogenase"/>
    <property type="match status" value="1"/>
</dbReference>
<keyword evidence="3" id="KW-0547">Nucleotide-binding</keyword>
<keyword evidence="2 8" id="KW-0812">Transmembrane</keyword>
<dbReference type="InterPro" id="IPR023299">
    <property type="entry name" value="ATPase_P-typ_cyto_dom_N"/>
</dbReference>
<feature type="transmembrane region" description="Helical" evidence="8">
    <location>
        <begin position="832"/>
        <end position="852"/>
    </location>
</feature>
<dbReference type="InterPro" id="IPR023214">
    <property type="entry name" value="HAD_sf"/>
</dbReference>
<feature type="transmembrane region" description="Helical" evidence="8">
    <location>
        <begin position="322"/>
        <end position="344"/>
    </location>
</feature>
<feature type="transmembrane region" description="Helical" evidence="8">
    <location>
        <begin position="295"/>
        <end position="316"/>
    </location>
</feature>
<dbReference type="Pfam" id="PF00690">
    <property type="entry name" value="Cation_ATPase_N"/>
    <property type="match status" value="1"/>
</dbReference>
<reference evidence="10" key="1">
    <citation type="submission" date="2021-10" db="EMBL/GenBank/DDBJ databases">
        <title>De novo Genome Assembly of Clathrus columnatus (Basidiomycota, Fungi) Using Illumina and Nanopore Sequence Data.</title>
        <authorList>
            <person name="Ogiso-Tanaka E."/>
            <person name="Itagaki H."/>
            <person name="Hosoya T."/>
            <person name="Hosaka K."/>
        </authorList>
    </citation>
    <scope>NUCLEOTIDE SEQUENCE</scope>
    <source>
        <strain evidence="10">MO-923</strain>
    </source>
</reference>
<dbReference type="InterPro" id="IPR044492">
    <property type="entry name" value="P_typ_ATPase_HD_dom"/>
</dbReference>
<feature type="transmembrane region" description="Helical" evidence="8">
    <location>
        <begin position="873"/>
        <end position="898"/>
    </location>
</feature>
<dbReference type="PRINTS" id="PR00120">
    <property type="entry name" value="HATPASE"/>
</dbReference>
<dbReference type="InterPro" id="IPR018303">
    <property type="entry name" value="ATPase_P-typ_P_site"/>
</dbReference>
<dbReference type="GO" id="GO:0016020">
    <property type="term" value="C:membrane"/>
    <property type="evidence" value="ECO:0007669"/>
    <property type="project" value="UniProtKB-SubCell"/>
</dbReference>
<feature type="domain" description="Cation-transporting P-type ATPase N-terminal" evidence="9">
    <location>
        <begin position="41"/>
        <end position="113"/>
    </location>
</feature>
<dbReference type="PROSITE" id="PS00154">
    <property type="entry name" value="ATPASE_E1_E2"/>
    <property type="match status" value="1"/>
</dbReference>
<feature type="transmembrane region" description="Helical" evidence="8">
    <location>
        <begin position="87"/>
        <end position="107"/>
    </location>
</feature>
<dbReference type="SUPFAM" id="SSF81660">
    <property type="entry name" value="Metal cation-transporting ATPase, ATP-binding domain N"/>
    <property type="match status" value="1"/>
</dbReference>
<dbReference type="InterPro" id="IPR036412">
    <property type="entry name" value="HAD-like_sf"/>
</dbReference>
<sequence>MDFFFRNRTNNRQTSVPLDTNRLDTVTVPPRNLDLLSVYSTAHVLPAKDVVKHLGSSEENGLSNNEATRRLTQYGENVLKGKHQKHFMAHIFTAHALTIVLIAAMALSFGVKDFIEGGVIAAEYRAEKTMNSLRQLSSPTALVVRNGEGKSIASKDVVIGDIVMVRQGDVVPSDLRLLVASDLEVSEQLLTGESMPVVKTTAPFKQEDMNIPIGDRTNLCYSSTVITKGRGTGITIGVGMDAQIGRIAEAINHRKKKSKNDMKNSISFKKRAYEGLMSFLGLRTGTPLQIKLSKLAYVLLICAILSAIIVFSVARFHVNDEVILYAIAAAISIIPESVIAVLSLTMAVGTRRMASEHVIVRKLDALESLGGVTDVCSDKTGTLTLGQMSVKKFWVAGDTPIELTAETSQNALDPTANVIRDDGSLLYLDKIGEGISQAIRCAALCNIATIHQNLRREWKSTGDPTEVALQVFATKLKLGRPALTGDIPRKEMFKEGSVDSESKSTIHPEDKEKRRTALYNLQTEFPFSSEVKMMTTIYHDNIFDRYISLTKGATEKVLNLSVSYIPYPEKEPHATEPLTDERRQKFTEKADELASQGLRVISMAQRKLDKLALLNLNLQREEVEKEMTFLALAGIFDPPRPETQGAVRAFKRAGIVVHMLTGDHLTTAKAIAQTVEILPPDAPATAIMGAVEFDSLTDAEIDALPVLPLVIARCAPETKVRMVHAGARRGKHLAMTGDGVNDSPALKLAPVGIAMGMSGSDVAKDASDLVLTDDNFDSIRVAVGEGRRIFTNIQRFVLHLLATNTAEVILLIVGLSFKDRHHDSVFPISPVAILWANIVNFCITGSFPAFGLGLEPPERDLMREPPRSVKTGIFSWPIIFDCFAYGIIMGATCLINLFTEGTMET</sequence>
<evidence type="ECO:0000256" key="2">
    <source>
        <dbReference type="ARBA" id="ARBA00022692"/>
    </source>
</evidence>
<dbReference type="NCBIfam" id="TIGR01494">
    <property type="entry name" value="ATPase_P-type"/>
    <property type="match status" value="2"/>
</dbReference>
<evidence type="ECO:0000256" key="3">
    <source>
        <dbReference type="ARBA" id="ARBA00022741"/>
    </source>
</evidence>
<dbReference type="InterPro" id="IPR001757">
    <property type="entry name" value="P_typ_ATPase"/>
</dbReference>
<evidence type="ECO:0000256" key="5">
    <source>
        <dbReference type="ARBA" id="ARBA00022967"/>
    </source>
</evidence>
<keyword evidence="5" id="KW-1278">Translocase</keyword>
<organism evidence="10 11">
    <name type="scientific">Clathrus columnatus</name>
    <dbReference type="NCBI Taxonomy" id="1419009"/>
    <lineage>
        <taxon>Eukaryota</taxon>
        <taxon>Fungi</taxon>
        <taxon>Dikarya</taxon>
        <taxon>Basidiomycota</taxon>
        <taxon>Agaricomycotina</taxon>
        <taxon>Agaricomycetes</taxon>
        <taxon>Phallomycetidae</taxon>
        <taxon>Phallales</taxon>
        <taxon>Clathraceae</taxon>
        <taxon>Clathrus</taxon>
    </lineage>
</organism>
<evidence type="ECO:0000256" key="6">
    <source>
        <dbReference type="ARBA" id="ARBA00022989"/>
    </source>
</evidence>
<evidence type="ECO:0000259" key="9">
    <source>
        <dbReference type="SMART" id="SM00831"/>
    </source>
</evidence>
<keyword evidence="6 8" id="KW-1133">Transmembrane helix</keyword>
<dbReference type="InterPro" id="IPR004014">
    <property type="entry name" value="ATPase_P-typ_cation-transptr_N"/>
</dbReference>
<dbReference type="InterPro" id="IPR023298">
    <property type="entry name" value="ATPase_P-typ_TM_dom_sf"/>
</dbReference>
<dbReference type="Gene3D" id="2.70.150.10">
    <property type="entry name" value="Calcium-transporting ATPase, cytoplasmic transduction domain A"/>
    <property type="match status" value="1"/>
</dbReference>
<dbReference type="InterPro" id="IPR008250">
    <property type="entry name" value="ATPase_P-typ_transduc_dom_A_sf"/>
</dbReference>
<dbReference type="Pfam" id="PF13246">
    <property type="entry name" value="Cation_ATPase"/>
    <property type="match status" value="1"/>
</dbReference>
<dbReference type="PRINTS" id="PR00119">
    <property type="entry name" value="CATATPASE"/>
</dbReference>
<feature type="transmembrane region" description="Helical" evidence="8">
    <location>
        <begin position="796"/>
        <end position="817"/>
    </location>
</feature>
<name>A0AAV5ALK5_9AGAM</name>
<keyword evidence="4" id="KW-0067">ATP-binding</keyword>
<evidence type="ECO:0000313" key="11">
    <source>
        <dbReference type="Proteomes" id="UP001050691"/>
    </source>
</evidence>
<dbReference type="SUPFAM" id="SSF81665">
    <property type="entry name" value="Calcium ATPase, transmembrane domain M"/>
    <property type="match status" value="1"/>
</dbReference>
<comment type="subcellular location">
    <subcellularLocation>
        <location evidence="1">Membrane</location>
        <topology evidence="1">Multi-pass membrane protein</topology>
    </subcellularLocation>
</comment>
<proteinExistence type="predicted"/>
<dbReference type="GO" id="GO:0016887">
    <property type="term" value="F:ATP hydrolysis activity"/>
    <property type="evidence" value="ECO:0007669"/>
    <property type="project" value="InterPro"/>
</dbReference>
<evidence type="ECO:0000256" key="4">
    <source>
        <dbReference type="ARBA" id="ARBA00022840"/>
    </source>
</evidence>